<sequence length="390" mass="43545">MRKTSITLILTLITIIFTNCSSDESPQEQAPQQTPEQSQDVINIEDARLLDFPLLGITPVSINITQPTIVNNQETNYGEINIIISNTISLNGIASAITSNELNLSKFNILPGQNTNLNYETQSQIHTIVNVLDETEELLHYTVTIEHEATSTLSTLTVTDFRFEGIKNSQLTDDVIIERRVTNVDKEDIYLFVPAGTDFSDLTPTVTFDAEEVFYTQDSSISIINVDTPYPTGEISFNFSYPKRFIIVMRDDANNRIKWTNVFVDVKNPVEIENPDLTTPDIITSNSSEYFTGITRWKNIGNHKIEYQSATMYENKVPDINTNLITATRVLIGGGLAPGESANVNVQIIGNLPVGTYKTTAVFFTRFTGHNIVDDLIESSNLNIMSNIIN</sequence>
<protein>
    <submittedName>
        <fullName evidence="1">Uncharacterized protein</fullName>
    </submittedName>
</protein>
<organism evidence="1 2">
    <name type="scientific">Olleya sediminilitoris</name>
    <dbReference type="NCBI Taxonomy" id="2795739"/>
    <lineage>
        <taxon>Bacteria</taxon>
        <taxon>Pseudomonadati</taxon>
        <taxon>Bacteroidota</taxon>
        <taxon>Flavobacteriia</taxon>
        <taxon>Flavobacteriales</taxon>
        <taxon>Flavobacteriaceae</taxon>
    </lineage>
</organism>
<dbReference type="EMBL" id="JAEMEF010000010">
    <property type="protein sequence ID" value="MBL7560411.1"/>
    <property type="molecule type" value="Genomic_DNA"/>
</dbReference>
<comment type="caution">
    <text evidence="1">The sequence shown here is derived from an EMBL/GenBank/DDBJ whole genome shotgun (WGS) entry which is preliminary data.</text>
</comment>
<dbReference type="RefSeq" id="WP_203000911.1">
    <property type="nucleotide sequence ID" value="NZ_JAEMEF010000010.1"/>
</dbReference>
<evidence type="ECO:0000313" key="1">
    <source>
        <dbReference type="EMBL" id="MBL7560411.1"/>
    </source>
</evidence>
<reference evidence="1 2" key="1">
    <citation type="submission" date="2020-12" db="EMBL/GenBank/DDBJ databases">
        <title>Olleya sediminilitoris sp. nov., isolated from a tidal flat.</title>
        <authorList>
            <person name="Park S."/>
            <person name="Yoon J.-H."/>
        </authorList>
    </citation>
    <scope>NUCLEOTIDE SEQUENCE [LARGE SCALE GENOMIC DNA]</scope>
    <source>
        <strain evidence="1 2">YSTF-M6</strain>
    </source>
</reference>
<proteinExistence type="predicted"/>
<evidence type="ECO:0000313" key="2">
    <source>
        <dbReference type="Proteomes" id="UP000605013"/>
    </source>
</evidence>
<accession>A0ABS1WMQ5</accession>
<dbReference type="Proteomes" id="UP000605013">
    <property type="component" value="Unassembled WGS sequence"/>
</dbReference>
<name>A0ABS1WMQ5_9FLAO</name>
<keyword evidence="2" id="KW-1185">Reference proteome</keyword>
<gene>
    <name evidence="1" type="ORF">JAO71_11415</name>
</gene>